<organism evidence="2 3">
    <name type="scientific">Cyclospora cayetanensis</name>
    <dbReference type="NCBI Taxonomy" id="88456"/>
    <lineage>
        <taxon>Eukaryota</taxon>
        <taxon>Sar</taxon>
        <taxon>Alveolata</taxon>
        <taxon>Apicomplexa</taxon>
        <taxon>Conoidasida</taxon>
        <taxon>Coccidia</taxon>
        <taxon>Eucoccidiorida</taxon>
        <taxon>Eimeriorina</taxon>
        <taxon>Eimeriidae</taxon>
        <taxon>Cyclospora</taxon>
    </lineage>
</organism>
<protein>
    <submittedName>
        <fullName evidence="3">Uncharacterized protein LOC113147062</fullName>
    </submittedName>
</protein>
<evidence type="ECO:0000313" key="3">
    <source>
        <dbReference type="RefSeq" id="XP_026192048.1"/>
    </source>
</evidence>
<dbReference type="RefSeq" id="XP_026192048.1">
    <property type="nucleotide sequence ID" value="XM_026336263.1"/>
</dbReference>
<accession>A0A6P6RVZ5</accession>
<name>A0A6P6RVZ5_9EIME</name>
<keyword evidence="2" id="KW-1185">Reference proteome</keyword>
<reference evidence="3" key="1">
    <citation type="submission" date="2025-08" db="UniProtKB">
        <authorList>
            <consortium name="RefSeq"/>
        </authorList>
    </citation>
    <scope>IDENTIFICATION</scope>
</reference>
<evidence type="ECO:0000313" key="2">
    <source>
        <dbReference type="Proteomes" id="UP000515125"/>
    </source>
</evidence>
<dbReference type="Proteomes" id="UP000515125">
    <property type="component" value="Unplaced"/>
</dbReference>
<dbReference type="AlphaFoldDB" id="A0A6P6RVZ5"/>
<dbReference type="GeneID" id="113147062"/>
<evidence type="ECO:0000256" key="1">
    <source>
        <dbReference type="SAM" id="MobiDB-lite"/>
    </source>
</evidence>
<sequence length="360" mass="37906">MSLKPTGQTGRQTVSLAVLLFQPVADVAARYFGALTAASANLAFAGGRAAVNYALRLRCKTPGCVLPSSCDGVAFAASSRRFESQSSSILLEIPAVAAKAFMLLPGVKLRLVTPRKNAVSTCQGRMFFGDLLPADALICRVLAVSMSVFDVAAASAADLPRVCWLLAQLRATAAVDKLSRHLMPQLPLLYPHQLATAAAALGFVRLQHKFLLNAIAAAAMPYLSEMPAGDLLKLLQGYAGAQLHHYGLVSAVAAEIQRRVHAAAAAAAAVSSEIPGKGSSIGSEEGRSNAAQWKSDEVWIQEASGVAAAPKGQQRRQKAASGIVPSLEQLVDFRERETHTHHKPFSIMGKPGAATTSTLF</sequence>
<feature type="region of interest" description="Disordered" evidence="1">
    <location>
        <begin position="341"/>
        <end position="360"/>
    </location>
</feature>
<dbReference type="OrthoDB" id="347611at2759"/>
<gene>
    <name evidence="3" type="primary">LOC113147062</name>
</gene>
<proteinExistence type="predicted"/>